<feature type="compositionally biased region" description="Polar residues" evidence="3">
    <location>
        <begin position="1781"/>
        <end position="1791"/>
    </location>
</feature>
<organism evidence="5 6">
    <name type="scientific">Oryzias melastigma</name>
    <name type="common">Marine medaka</name>
    <dbReference type="NCBI Taxonomy" id="30732"/>
    <lineage>
        <taxon>Eukaryota</taxon>
        <taxon>Metazoa</taxon>
        <taxon>Chordata</taxon>
        <taxon>Craniata</taxon>
        <taxon>Vertebrata</taxon>
        <taxon>Euteleostomi</taxon>
        <taxon>Actinopterygii</taxon>
        <taxon>Neopterygii</taxon>
        <taxon>Teleostei</taxon>
        <taxon>Neoteleostei</taxon>
        <taxon>Acanthomorphata</taxon>
        <taxon>Ovalentaria</taxon>
        <taxon>Atherinomorphae</taxon>
        <taxon>Beloniformes</taxon>
        <taxon>Adrianichthyidae</taxon>
        <taxon>Oryziinae</taxon>
        <taxon>Oryzias</taxon>
    </lineage>
</organism>
<dbReference type="PANTHER" id="PTHR31095:SF3">
    <property type="entry name" value="RIKEN CDNA 9930021J03 GENE"/>
    <property type="match status" value="1"/>
</dbReference>
<proteinExistence type="predicted"/>
<evidence type="ECO:0000256" key="1">
    <source>
        <dbReference type="ARBA" id="ARBA00023117"/>
    </source>
</evidence>
<dbReference type="SMART" id="SM00297">
    <property type="entry name" value="BROMO"/>
    <property type="match status" value="1"/>
</dbReference>
<feature type="compositionally biased region" description="Polar residues" evidence="3">
    <location>
        <begin position="679"/>
        <end position="688"/>
    </location>
</feature>
<feature type="region of interest" description="Disordered" evidence="3">
    <location>
        <begin position="198"/>
        <end position="226"/>
    </location>
</feature>
<feature type="region of interest" description="Disordered" evidence="3">
    <location>
        <begin position="1"/>
        <end position="27"/>
    </location>
</feature>
<dbReference type="Ensembl" id="ENSOMET00000012628.1">
    <property type="protein sequence ID" value="ENSOMEP00000023288.1"/>
    <property type="gene ID" value="ENSOMEG00000003312.1"/>
</dbReference>
<dbReference type="PaxDb" id="30732-ENSOMEP00000023288"/>
<feature type="region of interest" description="Disordered" evidence="3">
    <location>
        <begin position="250"/>
        <end position="269"/>
    </location>
</feature>
<feature type="compositionally biased region" description="Polar residues" evidence="3">
    <location>
        <begin position="973"/>
        <end position="996"/>
    </location>
</feature>
<evidence type="ECO:0000313" key="5">
    <source>
        <dbReference type="Ensembl" id="ENSOMEP00000023288.1"/>
    </source>
</evidence>
<dbReference type="InterPro" id="IPR001487">
    <property type="entry name" value="Bromodomain"/>
</dbReference>
<feature type="compositionally biased region" description="Polar residues" evidence="3">
    <location>
        <begin position="1496"/>
        <end position="1513"/>
    </location>
</feature>
<dbReference type="CDD" id="cd04369">
    <property type="entry name" value="Bromodomain"/>
    <property type="match status" value="1"/>
</dbReference>
<dbReference type="InterPro" id="IPR056522">
    <property type="entry name" value="KIAA2026_hel"/>
</dbReference>
<dbReference type="Pfam" id="PF00439">
    <property type="entry name" value="Bromodomain"/>
    <property type="match status" value="1"/>
</dbReference>
<feature type="compositionally biased region" description="Low complexity" evidence="3">
    <location>
        <begin position="1206"/>
        <end position="1215"/>
    </location>
</feature>
<dbReference type="OMA" id="KRFKLWS"/>
<dbReference type="PANTHER" id="PTHR31095">
    <property type="entry name" value="RIKEN CDNA 9930021J03 GENE"/>
    <property type="match status" value="1"/>
</dbReference>
<feature type="compositionally biased region" description="Basic and acidic residues" evidence="3">
    <location>
        <begin position="656"/>
        <end position="675"/>
    </location>
</feature>
<evidence type="ECO:0000313" key="6">
    <source>
        <dbReference type="Proteomes" id="UP000261560"/>
    </source>
</evidence>
<feature type="region of interest" description="Disordered" evidence="3">
    <location>
        <begin position="1495"/>
        <end position="1515"/>
    </location>
</feature>
<reference evidence="5" key="2">
    <citation type="submission" date="2025-09" db="UniProtKB">
        <authorList>
            <consortium name="Ensembl"/>
        </authorList>
    </citation>
    <scope>IDENTIFICATION</scope>
</reference>
<dbReference type="InterPro" id="IPR036427">
    <property type="entry name" value="Bromodomain-like_sf"/>
</dbReference>
<feature type="region of interest" description="Disordered" evidence="3">
    <location>
        <begin position="973"/>
        <end position="1008"/>
    </location>
</feature>
<dbReference type="SUPFAM" id="SSF47370">
    <property type="entry name" value="Bromodomain"/>
    <property type="match status" value="1"/>
</dbReference>
<feature type="region of interest" description="Disordered" evidence="3">
    <location>
        <begin position="1198"/>
        <end position="1218"/>
    </location>
</feature>
<name>A0A3B3CZQ7_ORYME</name>
<evidence type="ECO:0000259" key="4">
    <source>
        <dbReference type="PROSITE" id="PS50014"/>
    </source>
</evidence>
<reference evidence="5" key="1">
    <citation type="submission" date="2025-08" db="UniProtKB">
        <authorList>
            <consortium name="Ensembl"/>
        </authorList>
    </citation>
    <scope>IDENTIFICATION</scope>
</reference>
<feature type="region of interest" description="Disordered" evidence="3">
    <location>
        <begin position="629"/>
        <end position="699"/>
    </location>
</feature>
<dbReference type="GeneTree" id="ENSGT00390000011483"/>
<dbReference type="Gene3D" id="1.20.920.10">
    <property type="entry name" value="Bromodomain-like"/>
    <property type="match status" value="1"/>
</dbReference>
<dbReference type="STRING" id="30732.ENSOMEP00000023288"/>
<protein>
    <recommendedName>
        <fullName evidence="4">Bromo domain-containing protein</fullName>
    </recommendedName>
</protein>
<dbReference type="InterPro" id="IPR040214">
    <property type="entry name" value="BRD10"/>
</dbReference>
<keyword evidence="6" id="KW-1185">Reference proteome</keyword>
<feature type="compositionally biased region" description="Basic and acidic residues" evidence="3">
    <location>
        <begin position="636"/>
        <end position="647"/>
    </location>
</feature>
<feature type="region of interest" description="Disordered" evidence="3">
    <location>
        <begin position="1764"/>
        <end position="1791"/>
    </location>
</feature>
<accession>A0A3B3CZQ7</accession>
<evidence type="ECO:0000256" key="3">
    <source>
        <dbReference type="SAM" id="MobiDB-lite"/>
    </source>
</evidence>
<dbReference type="Proteomes" id="UP000261560">
    <property type="component" value="Unplaced"/>
</dbReference>
<dbReference type="Pfam" id="PF23450">
    <property type="entry name" value="KIAA2026_hel"/>
    <property type="match status" value="1"/>
</dbReference>
<keyword evidence="1 2" id="KW-0103">Bromodomain</keyword>
<dbReference type="PROSITE" id="PS50014">
    <property type="entry name" value="BROMODOMAIN_2"/>
    <property type="match status" value="1"/>
</dbReference>
<feature type="compositionally biased region" description="Basic residues" evidence="3">
    <location>
        <begin position="690"/>
        <end position="699"/>
    </location>
</feature>
<feature type="domain" description="Bromo" evidence="4">
    <location>
        <begin position="93"/>
        <end position="171"/>
    </location>
</feature>
<sequence length="1791" mass="194639">MSSQSKWLDRSSGDTTQVKPEDGLHNGSCETEAALGGVADHLSACHNGISEFSNSDILLPEVCISSNGNSFEEDMNYEVQQAYKIFSCLLLDKYKGLTSPFFHPTDDEETREGIEGVQGRVQSQLGQSMCLQRIKEKFINKEYETITEFVGDFRQILENCYRCHGVDHWISKQGQKLEIMLEQKLTLLSRPLREKTTLTVTSKGRFGNDEERGSGSSSTRRRLAPRSLTTITVGGHESVMVQTLRLEEQQRAKEEKRQRELEKKEAGEMSAKEVEEWEQSLLSQAIPQSVDTLWELPAIGHFLCLAQTALNLPEIVFFELERCLLMPRCSLLLSKVMSSLLSPPHRRATLHRRPALPYRRWESELRQRVLGWYRTVGSSRNQPHRAEQLGLCHQFFCVLGEESPLEDRPFHLLPFYQRVWLLKGLCDHVYETQKDVQDTVLAQPIHECRESILGYDSKENAYIHFPHFCGADLRIYCQQPSSPPAFPFPSKLVKRVEFGLGLENEANKYGGACDATFMESEDYGKKTDILDDKKQSKWEQRPSMDHNIKEETQASHMNVGEHSYTGRSPACSENLGSPPKFLELRIEDTCPIHGTESLPSSDCWKKKTGSVTFAEHACVCEKSDLATKLSPRNAQKSREDLLNDKMWTKKRKHKKEPAEEPLLKKEHKQLQHEDAPFQTKASKSVVSATTKRKDKKKSKTGKDMINFQLVCSSLGDLRELISRIEDELDDLESTKKRLGRWFNRREAVKDLHSTLIRLLNELTPWEPKLVKAYHRNRLRLKKEFDDFKRNPEYNNFIREECVSSSSSDDDYDDEEMSTERNLCERLKEEEMEHVPRGLWSGGDLSKTPIQTFTSANTREFDAEKTATHMPLNHLKPHLSCSEMPNVTSKDSISPLTSANQWATTSPILHPTSGLPKGYTPIPTLLAKSVGNKVTLMKRPPDVQNISLSDGQSKRPLVSLSPAVSVMSHISNAQSCSTSSQQNLQQIKTQSPQNAKPSQAEPKTPNPTEKQIQQLVILPSNLLVKKPEAKVSSSKGIHLGGSKVTSPIFISTDVSGFTIPETKIPVQRVPPLKDTKTMKTPPVFSNLSQGGLNKGGSKGIFNVQASMAGVSAPSPITTISSAVSTEMAKATDPKQELKTVCIRDSQSILVTTRGGNTGIVKVQTSSDQNALGSFPTCPVITISPQFKAFLISKTASTLSDPSTFQASTTSVSTETSAPMTQKLLSDVPSTATSSVHMRDPSTTGSSIQLGTCSFLTTSSPSQSISSISVISSKKISTSNATALPAGNMSGNNLGTPASILSTSSVHTTTPFGSSTGPTPQFVTNSNPLSMKASSQFLQTKTQTPLPIASTTCTQSSTSDPGTIQQRIILNTSTPLTAGTQIVLNNARFVVPSQGLGPGSHVFIITSPAPQVPVVGSTGTGPSAVSKVVSSLASVLPQTAAKLPETNSLLTTDSKWQDGTPQISSFKLGGTHSLGSTLIPSTTNVVSALPRIPPAHPSNATVPSVVPTPQASSPARLSKPTFVSPILSSSICSTSKSSAVAAPLSKLSGTLSPLPILSSLPVGALLKPILTVPAHLSSPDVTNSPAVRCSLPAQQMATLSQTLQPQQMAVKITTPSAVHLQGSVDIGLGSTSVKKLMPVALPMIGGTQTQVVPTVTVPPIVSRMQTLPVATVPPIGSTARTFENVHVVPASPPSTSTMISSAQPITSLLTKKQPLVTGTNQALGKHFVGASALDILTGGASKLLISPDGAVLGTVQCQVSPAELDAPVISSNSPTGARKTREATLQSQQADTK</sequence>
<evidence type="ECO:0000256" key="2">
    <source>
        <dbReference type="PROSITE-ProRule" id="PRU00035"/>
    </source>
</evidence>